<name>A0A7J8WXU3_GOSAI</name>
<accession>A0A7J8WXU3</accession>
<dbReference type="EMBL" id="JABFAA010000004">
    <property type="protein sequence ID" value="MBA0679848.1"/>
    <property type="molecule type" value="Genomic_DNA"/>
</dbReference>
<evidence type="ECO:0000313" key="1">
    <source>
        <dbReference type="EMBL" id="MBA0679848.1"/>
    </source>
</evidence>
<keyword evidence="2" id="KW-1185">Reference proteome</keyword>
<gene>
    <name evidence="1" type="ORF">Goari_011594</name>
</gene>
<reference evidence="1 2" key="1">
    <citation type="journal article" date="2019" name="Genome Biol. Evol.">
        <title>Insights into the evolution of the New World diploid cottons (Gossypium, subgenus Houzingenia) based on genome sequencing.</title>
        <authorList>
            <person name="Grover C.E."/>
            <person name="Arick M.A. 2nd"/>
            <person name="Thrash A."/>
            <person name="Conover J.L."/>
            <person name="Sanders W.S."/>
            <person name="Peterson D.G."/>
            <person name="Frelichowski J.E."/>
            <person name="Scheffler J.A."/>
            <person name="Scheffler B.E."/>
            <person name="Wendel J.F."/>
        </authorList>
    </citation>
    <scope>NUCLEOTIDE SEQUENCE [LARGE SCALE GENOMIC DNA]</scope>
    <source>
        <strain evidence="1">185</strain>
        <tissue evidence="1">Leaf</tissue>
    </source>
</reference>
<proteinExistence type="predicted"/>
<sequence length="81" mass="9143">MASRLLALTLGMLRGWSGSFACIDFCMFPVRGIQCPTCWILKASTVRVALSRGGFSIWLYWLWRGIVALRVSLWMLSFPLG</sequence>
<dbReference type="Proteomes" id="UP000593577">
    <property type="component" value="Unassembled WGS sequence"/>
</dbReference>
<protein>
    <submittedName>
        <fullName evidence="1">Uncharacterized protein</fullName>
    </submittedName>
</protein>
<evidence type="ECO:0000313" key="2">
    <source>
        <dbReference type="Proteomes" id="UP000593577"/>
    </source>
</evidence>
<comment type="caution">
    <text evidence="1">The sequence shown here is derived from an EMBL/GenBank/DDBJ whole genome shotgun (WGS) entry which is preliminary data.</text>
</comment>
<dbReference type="AlphaFoldDB" id="A0A7J8WXU3"/>
<organism evidence="1 2">
    <name type="scientific">Gossypium aridum</name>
    <name type="common">American cotton</name>
    <name type="synonym">Erioxylum aridum</name>
    <dbReference type="NCBI Taxonomy" id="34290"/>
    <lineage>
        <taxon>Eukaryota</taxon>
        <taxon>Viridiplantae</taxon>
        <taxon>Streptophyta</taxon>
        <taxon>Embryophyta</taxon>
        <taxon>Tracheophyta</taxon>
        <taxon>Spermatophyta</taxon>
        <taxon>Magnoliopsida</taxon>
        <taxon>eudicotyledons</taxon>
        <taxon>Gunneridae</taxon>
        <taxon>Pentapetalae</taxon>
        <taxon>rosids</taxon>
        <taxon>malvids</taxon>
        <taxon>Malvales</taxon>
        <taxon>Malvaceae</taxon>
        <taxon>Malvoideae</taxon>
        <taxon>Gossypium</taxon>
    </lineage>
</organism>